<dbReference type="InterPro" id="IPR032710">
    <property type="entry name" value="NTF2-like_dom_sf"/>
</dbReference>
<dbReference type="Proteomes" id="UP001501231">
    <property type="component" value="Unassembled WGS sequence"/>
</dbReference>
<evidence type="ECO:0000313" key="3">
    <source>
        <dbReference type="Proteomes" id="UP001501231"/>
    </source>
</evidence>
<dbReference type="EMBL" id="BAAARW010000006">
    <property type="protein sequence ID" value="GAA2410982.1"/>
    <property type="molecule type" value="Genomic_DNA"/>
</dbReference>
<organism evidence="2 3">
    <name type="scientific">Actinomadura vinacea</name>
    <dbReference type="NCBI Taxonomy" id="115336"/>
    <lineage>
        <taxon>Bacteria</taxon>
        <taxon>Bacillati</taxon>
        <taxon>Actinomycetota</taxon>
        <taxon>Actinomycetes</taxon>
        <taxon>Streptosporangiales</taxon>
        <taxon>Thermomonosporaceae</taxon>
        <taxon>Actinomadura</taxon>
    </lineage>
</organism>
<reference evidence="3" key="1">
    <citation type="journal article" date="2019" name="Int. J. Syst. Evol. Microbiol.">
        <title>The Global Catalogue of Microorganisms (GCM) 10K type strain sequencing project: providing services to taxonomists for standard genome sequencing and annotation.</title>
        <authorList>
            <consortium name="The Broad Institute Genomics Platform"/>
            <consortium name="The Broad Institute Genome Sequencing Center for Infectious Disease"/>
            <person name="Wu L."/>
            <person name="Ma J."/>
        </authorList>
    </citation>
    <scope>NUCLEOTIDE SEQUENCE [LARGE SCALE GENOMIC DNA]</scope>
    <source>
        <strain evidence="3">JCM 3325</strain>
    </source>
</reference>
<comment type="caution">
    <text evidence="2">The sequence shown here is derived from an EMBL/GenBank/DDBJ whole genome shotgun (WGS) entry which is preliminary data.</text>
</comment>
<accession>A0ABP5VSW0</accession>
<proteinExistence type="predicted"/>
<dbReference type="CDD" id="cd00531">
    <property type="entry name" value="NTF2_like"/>
    <property type="match status" value="1"/>
</dbReference>
<sequence>MTASSVQTLQDRLDITDTLYRYASCIDVRDGGGVRSVLADDLWARYGNADPINGGEAVAKWIDERTKDVVWQHHLLSVYHVDVAGDRAKALVYHTSHQAFQDDPETVHVLVGRYHDEMTRTDDGWKISRLVFEILWGERRTDATGYLEAVGGRGPLDLAG</sequence>
<keyword evidence="3" id="KW-1185">Reference proteome</keyword>
<dbReference type="SUPFAM" id="SSF54427">
    <property type="entry name" value="NTF2-like"/>
    <property type="match status" value="1"/>
</dbReference>
<dbReference type="RefSeq" id="WP_344588399.1">
    <property type="nucleotide sequence ID" value="NZ_BAAARW010000006.1"/>
</dbReference>
<dbReference type="Gene3D" id="3.10.450.50">
    <property type="match status" value="1"/>
</dbReference>
<feature type="domain" description="SnoaL-like" evidence="1">
    <location>
        <begin position="7"/>
        <end position="130"/>
    </location>
</feature>
<evidence type="ECO:0000259" key="1">
    <source>
        <dbReference type="Pfam" id="PF13577"/>
    </source>
</evidence>
<name>A0ABP5VSW0_9ACTN</name>
<protein>
    <recommendedName>
        <fullName evidence="1">SnoaL-like domain-containing protein</fullName>
    </recommendedName>
</protein>
<gene>
    <name evidence="2" type="ORF">GCM10010191_20030</name>
</gene>
<evidence type="ECO:0000313" key="2">
    <source>
        <dbReference type="EMBL" id="GAA2410982.1"/>
    </source>
</evidence>
<dbReference type="Pfam" id="PF13577">
    <property type="entry name" value="SnoaL_4"/>
    <property type="match status" value="1"/>
</dbReference>
<dbReference type="InterPro" id="IPR037401">
    <property type="entry name" value="SnoaL-like"/>
</dbReference>